<name>A0ABW8CJ80_9ACTN</name>
<evidence type="ECO:0000259" key="1">
    <source>
        <dbReference type="PROSITE" id="PS50943"/>
    </source>
</evidence>
<evidence type="ECO:0000313" key="2">
    <source>
        <dbReference type="EMBL" id="MFI9105867.1"/>
    </source>
</evidence>
<dbReference type="InterPro" id="IPR001387">
    <property type="entry name" value="Cro/C1-type_HTH"/>
</dbReference>
<dbReference type="InterPro" id="IPR043917">
    <property type="entry name" value="DUF5753"/>
</dbReference>
<dbReference type="SMART" id="SM00530">
    <property type="entry name" value="HTH_XRE"/>
    <property type="match status" value="1"/>
</dbReference>
<evidence type="ECO:0000313" key="3">
    <source>
        <dbReference type="Proteomes" id="UP001614394"/>
    </source>
</evidence>
<dbReference type="Pfam" id="PF13560">
    <property type="entry name" value="HTH_31"/>
    <property type="match status" value="1"/>
</dbReference>
<organism evidence="2 3">
    <name type="scientific">Streptomyces fildesensis</name>
    <dbReference type="NCBI Taxonomy" id="375757"/>
    <lineage>
        <taxon>Bacteria</taxon>
        <taxon>Bacillati</taxon>
        <taxon>Actinomycetota</taxon>
        <taxon>Actinomycetes</taxon>
        <taxon>Kitasatosporales</taxon>
        <taxon>Streptomycetaceae</taxon>
        <taxon>Streptomyces</taxon>
    </lineage>
</organism>
<proteinExistence type="predicted"/>
<dbReference type="Pfam" id="PF19054">
    <property type="entry name" value="DUF5753"/>
    <property type="match status" value="1"/>
</dbReference>
<gene>
    <name evidence="2" type="ORF">ACIGXA_35720</name>
</gene>
<dbReference type="RefSeq" id="WP_399656886.1">
    <property type="nucleotide sequence ID" value="NZ_JBITYG010000014.1"/>
</dbReference>
<dbReference type="EMBL" id="JBITYG010000014">
    <property type="protein sequence ID" value="MFI9105867.1"/>
    <property type="molecule type" value="Genomic_DNA"/>
</dbReference>
<dbReference type="Gene3D" id="1.10.260.40">
    <property type="entry name" value="lambda repressor-like DNA-binding domains"/>
    <property type="match status" value="1"/>
</dbReference>
<dbReference type="CDD" id="cd00093">
    <property type="entry name" value="HTH_XRE"/>
    <property type="match status" value="1"/>
</dbReference>
<comment type="caution">
    <text evidence="2">The sequence shown here is derived from an EMBL/GenBank/DDBJ whole genome shotgun (WGS) entry which is preliminary data.</text>
</comment>
<dbReference type="PROSITE" id="PS50943">
    <property type="entry name" value="HTH_CROC1"/>
    <property type="match status" value="1"/>
</dbReference>
<dbReference type="Proteomes" id="UP001614394">
    <property type="component" value="Unassembled WGS sequence"/>
</dbReference>
<dbReference type="SUPFAM" id="SSF47413">
    <property type="entry name" value="lambda repressor-like DNA-binding domains"/>
    <property type="match status" value="1"/>
</dbReference>
<sequence length="283" mass="30998">MPPRTTPTARQQRLGAEMRKLREKAGMSAREAGALLGGDQARISNIETGRVGLSADRVRTLACNYDCSDDGLIEALAGMTGERRRQWWEEYRGVLPPGMLDIAELEHYAVALRTAQTVSLPGLLQTVDHARAVFREAVPALPPPEIEHRLSHRIKRQAVLYRDAPLPYTAVIHEAALRMQFGGRAASREQLLHILDMSERDGVTVTAIPFAAGGFPGSGQTIAYAAGAVPQLDTVLLDQSHGPALLDAEAQLAKYRDILNRLDRVALKPGESRDFIREIAQSL</sequence>
<feature type="domain" description="HTH cro/C1-type" evidence="1">
    <location>
        <begin position="18"/>
        <end position="72"/>
    </location>
</feature>
<keyword evidence="3" id="KW-1185">Reference proteome</keyword>
<reference evidence="2 3" key="1">
    <citation type="submission" date="2024-10" db="EMBL/GenBank/DDBJ databases">
        <title>The Natural Products Discovery Center: Release of the First 8490 Sequenced Strains for Exploring Actinobacteria Biosynthetic Diversity.</title>
        <authorList>
            <person name="Kalkreuter E."/>
            <person name="Kautsar S.A."/>
            <person name="Yang D."/>
            <person name="Bader C.D."/>
            <person name="Teijaro C.N."/>
            <person name="Fluegel L."/>
            <person name="Davis C.M."/>
            <person name="Simpson J.R."/>
            <person name="Lauterbach L."/>
            <person name="Steele A.D."/>
            <person name="Gui C."/>
            <person name="Meng S."/>
            <person name="Li G."/>
            <person name="Viehrig K."/>
            <person name="Ye F."/>
            <person name="Su P."/>
            <person name="Kiefer A.F."/>
            <person name="Nichols A."/>
            <person name="Cepeda A.J."/>
            <person name="Yan W."/>
            <person name="Fan B."/>
            <person name="Jiang Y."/>
            <person name="Adhikari A."/>
            <person name="Zheng C.-J."/>
            <person name="Schuster L."/>
            <person name="Cowan T.M."/>
            <person name="Smanski M.J."/>
            <person name="Chevrette M.G."/>
            <person name="De Carvalho L.P.S."/>
            <person name="Shen B."/>
        </authorList>
    </citation>
    <scope>NUCLEOTIDE SEQUENCE [LARGE SCALE GENOMIC DNA]</scope>
    <source>
        <strain evidence="2 3">NPDC053399</strain>
    </source>
</reference>
<accession>A0ABW8CJ80</accession>
<dbReference type="InterPro" id="IPR010982">
    <property type="entry name" value="Lambda_DNA-bd_dom_sf"/>
</dbReference>
<protein>
    <submittedName>
        <fullName evidence="2">Helix-turn-helix domain-containing protein</fullName>
    </submittedName>
</protein>